<dbReference type="AlphaFoldDB" id="A0A087HJL1"/>
<dbReference type="Gramene" id="KFK42313">
    <property type="protein sequence ID" value="KFK42313"/>
    <property type="gene ID" value="AALP_AA2G239600"/>
</dbReference>
<reference evidence="3" key="1">
    <citation type="journal article" date="2015" name="Nat. Plants">
        <title>Genome expansion of Arabis alpina linked with retrotransposition and reduced symmetric DNA methylation.</title>
        <authorList>
            <person name="Willing E.M."/>
            <person name="Rawat V."/>
            <person name="Mandakova T."/>
            <person name="Maumus F."/>
            <person name="James G.V."/>
            <person name="Nordstroem K.J."/>
            <person name="Becker C."/>
            <person name="Warthmann N."/>
            <person name="Chica C."/>
            <person name="Szarzynska B."/>
            <person name="Zytnicki M."/>
            <person name="Albani M.C."/>
            <person name="Kiefer C."/>
            <person name="Bergonzi S."/>
            <person name="Castaings L."/>
            <person name="Mateos J.L."/>
            <person name="Berns M.C."/>
            <person name="Bujdoso N."/>
            <person name="Piofczyk T."/>
            <person name="de Lorenzo L."/>
            <person name="Barrero-Sicilia C."/>
            <person name="Mateos I."/>
            <person name="Piednoel M."/>
            <person name="Hagmann J."/>
            <person name="Chen-Min-Tao R."/>
            <person name="Iglesias-Fernandez R."/>
            <person name="Schuster S.C."/>
            <person name="Alonso-Blanco C."/>
            <person name="Roudier F."/>
            <person name="Carbonero P."/>
            <person name="Paz-Ares J."/>
            <person name="Davis S.J."/>
            <person name="Pecinka A."/>
            <person name="Quesneville H."/>
            <person name="Colot V."/>
            <person name="Lysak M.A."/>
            <person name="Weigel D."/>
            <person name="Coupland G."/>
            <person name="Schneeberger K."/>
        </authorList>
    </citation>
    <scope>NUCLEOTIDE SEQUENCE [LARGE SCALE GENOMIC DNA]</scope>
    <source>
        <strain evidence="3">cv. Pajares</strain>
    </source>
</reference>
<feature type="region of interest" description="Disordered" evidence="1">
    <location>
        <begin position="29"/>
        <end position="58"/>
    </location>
</feature>
<keyword evidence="3" id="KW-1185">Reference proteome</keyword>
<protein>
    <submittedName>
        <fullName evidence="2">Uncharacterized protein</fullName>
    </submittedName>
</protein>
<evidence type="ECO:0000256" key="1">
    <source>
        <dbReference type="SAM" id="MobiDB-lite"/>
    </source>
</evidence>
<evidence type="ECO:0000313" key="2">
    <source>
        <dbReference type="EMBL" id="KFK42313.1"/>
    </source>
</evidence>
<organism evidence="2 3">
    <name type="scientific">Arabis alpina</name>
    <name type="common">Alpine rock-cress</name>
    <dbReference type="NCBI Taxonomy" id="50452"/>
    <lineage>
        <taxon>Eukaryota</taxon>
        <taxon>Viridiplantae</taxon>
        <taxon>Streptophyta</taxon>
        <taxon>Embryophyta</taxon>
        <taxon>Tracheophyta</taxon>
        <taxon>Spermatophyta</taxon>
        <taxon>Magnoliopsida</taxon>
        <taxon>eudicotyledons</taxon>
        <taxon>Gunneridae</taxon>
        <taxon>Pentapetalae</taxon>
        <taxon>rosids</taxon>
        <taxon>malvids</taxon>
        <taxon>Brassicales</taxon>
        <taxon>Brassicaceae</taxon>
        <taxon>Arabideae</taxon>
        <taxon>Arabis</taxon>
    </lineage>
</organism>
<evidence type="ECO:0000313" key="3">
    <source>
        <dbReference type="Proteomes" id="UP000029120"/>
    </source>
</evidence>
<dbReference type="EMBL" id="CM002870">
    <property type="protein sequence ID" value="KFK42313.1"/>
    <property type="molecule type" value="Genomic_DNA"/>
</dbReference>
<name>A0A087HJL1_ARAAL</name>
<accession>A0A087HJL1</accession>
<proteinExistence type="predicted"/>
<dbReference type="Proteomes" id="UP000029120">
    <property type="component" value="Chromosome 2"/>
</dbReference>
<gene>
    <name evidence="2" type="ordered locus">AALP_Aa2g239600</name>
</gene>
<sequence>MKGTRAASTNPQILNLNLVKVPDLQRRDLKTETKSSHHHCHTRSILTIERNADEENIS</sequence>